<comment type="subcellular location">
    <subcellularLocation>
        <location evidence="1">Nucleus</location>
    </subcellularLocation>
</comment>
<feature type="region of interest" description="Disordered" evidence="7">
    <location>
        <begin position="319"/>
        <end position="357"/>
    </location>
</feature>
<reference evidence="9" key="1">
    <citation type="submission" date="2025-08" db="UniProtKB">
        <authorList>
            <consortium name="Ensembl"/>
        </authorList>
    </citation>
    <scope>IDENTIFICATION</scope>
</reference>
<dbReference type="GO" id="GO:0005634">
    <property type="term" value="C:nucleus"/>
    <property type="evidence" value="ECO:0007669"/>
    <property type="project" value="UniProtKB-SubCell"/>
</dbReference>
<feature type="compositionally biased region" description="Polar residues" evidence="7">
    <location>
        <begin position="53"/>
        <end position="69"/>
    </location>
</feature>
<dbReference type="Proteomes" id="UP000261540">
    <property type="component" value="Unplaced"/>
</dbReference>
<keyword evidence="6" id="KW-0539">Nucleus</keyword>
<reference evidence="9" key="2">
    <citation type="submission" date="2025-09" db="UniProtKB">
        <authorList>
            <consortium name="Ensembl"/>
        </authorList>
    </citation>
    <scope>IDENTIFICATION</scope>
</reference>
<evidence type="ECO:0000313" key="9">
    <source>
        <dbReference type="Ensembl" id="ENSPKIP00000009793.1"/>
    </source>
</evidence>
<feature type="compositionally biased region" description="Basic and acidic residues" evidence="7">
    <location>
        <begin position="200"/>
        <end position="212"/>
    </location>
</feature>
<evidence type="ECO:0000256" key="1">
    <source>
        <dbReference type="ARBA" id="ARBA00004123"/>
    </source>
</evidence>
<dbReference type="GO" id="GO:0001946">
    <property type="term" value="P:lymphangiogenesis"/>
    <property type="evidence" value="ECO:0007669"/>
    <property type="project" value="Ensembl"/>
</dbReference>
<feature type="compositionally biased region" description="Basic and acidic residues" evidence="7">
    <location>
        <begin position="136"/>
        <end position="147"/>
    </location>
</feature>
<dbReference type="Ensembl" id="ENSPKIT00000033905.1">
    <property type="protein sequence ID" value="ENSPKIP00000009793.1"/>
    <property type="gene ID" value="ENSPKIG00000024757.1"/>
</dbReference>
<feature type="compositionally biased region" description="Basic and acidic residues" evidence="7">
    <location>
        <begin position="73"/>
        <end position="86"/>
    </location>
</feature>
<dbReference type="PANTHER" id="PTHR12198">
    <property type="entry name" value="HOMEOBOX PROTEIN PROSPERO/PROX-1/CEH-26"/>
    <property type="match status" value="1"/>
</dbReference>
<dbReference type="InterPro" id="IPR039350">
    <property type="entry name" value="Prospero_homeodomain"/>
</dbReference>
<feature type="region of interest" description="Disordered" evidence="7">
    <location>
        <begin position="131"/>
        <end position="172"/>
    </location>
</feature>
<dbReference type="InterPro" id="IPR023082">
    <property type="entry name" value="Homeo_prospero_dom"/>
</dbReference>
<dbReference type="PANTHER" id="PTHR12198:SF11">
    <property type="entry name" value="PROSPERO HOMEOBOX 3"/>
    <property type="match status" value="1"/>
</dbReference>
<keyword evidence="10" id="KW-1185">Reference proteome</keyword>
<evidence type="ECO:0000256" key="4">
    <source>
        <dbReference type="ARBA" id="ARBA00023155"/>
    </source>
</evidence>
<dbReference type="GO" id="GO:0000981">
    <property type="term" value="F:DNA-binding transcription factor activity, RNA polymerase II-specific"/>
    <property type="evidence" value="ECO:0007669"/>
    <property type="project" value="TreeGrafter"/>
</dbReference>
<keyword evidence="2" id="KW-0805">Transcription regulation</keyword>
<keyword evidence="4" id="KW-0371">Homeobox</keyword>
<feature type="domain" description="Prospero" evidence="8">
    <location>
        <begin position="497"/>
        <end position="635"/>
    </location>
</feature>
<accession>A0A3B3QUJ3</accession>
<dbReference type="STRING" id="1676925.ENSPKIP00000009793"/>
<evidence type="ECO:0000256" key="6">
    <source>
        <dbReference type="ARBA" id="ARBA00023242"/>
    </source>
</evidence>
<proteinExistence type="predicted"/>
<name>A0A3B3QUJ3_9TELE</name>
<dbReference type="GO" id="GO:0000978">
    <property type="term" value="F:RNA polymerase II cis-regulatory region sequence-specific DNA binding"/>
    <property type="evidence" value="ECO:0007669"/>
    <property type="project" value="TreeGrafter"/>
</dbReference>
<evidence type="ECO:0000256" key="2">
    <source>
        <dbReference type="ARBA" id="ARBA00023015"/>
    </source>
</evidence>
<feature type="compositionally biased region" description="Polar residues" evidence="7">
    <location>
        <begin position="1"/>
        <end position="14"/>
    </location>
</feature>
<protein>
    <submittedName>
        <fullName evidence="9">Prospero homeobox 3</fullName>
    </submittedName>
</protein>
<evidence type="ECO:0000313" key="10">
    <source>
        <dbReference type="Proteomes" id="UP000261540"/>
    </source>
</evidence>
<dbReference type="InterPro" id="IPR037131">
    <property type="entry name" value="Homeo_prospero_dom_sf"/>
</dbReference>
<evidence type="ECO:0000256" key="7">
    <source>
        <dbReference type="SAM" id="MobiDB-lite"/>
    </source>
</evidence>
<dbReference type="Gene3D" id="1.10.10.500">
    <property type="entry name" value="Homeo-prospero domain"/>
    <property type="match status" value="2"/>
</dbReference>
<dbReference type="GO" id="GO:0007399">
    <property type="term" value="P:nervous system development"/>
    <property type="evidence" value="ECO:0007669"/>
    <property type="project" value="UniProtKB-ARBA"/>
</dbReference>
<sequence length="638" mass="69681">MDSSSDPLSQQASQIFHYGLYSSPPSAVPSAPRYSGGNPPSYPITSHLLHSGGPQQPNFYRHNQSTSESLDPIPDREHGAVEELAGRRAMAPAASPVPQYPSRGKKRPSFEMGDWPQQLVSGKRVCPESLLRRSTGRGEVDGERGGRGAEGVQRKVGRGETRGRQGGTEIRQRQRQELKVLLQETRGKLLELQEKVCRAYGERRSSRRREDGELTQDDGLEMFSEDEDTSDFGGMSLTCPLHPSGGNSVEKRTDGNPGNGKASQQGAPGEGRVLLDCGLVRGEWEAGGDGGPKFAQALKRELGSAVARVIDRVTHLYTQSYPSSTEDPPPAEGVRSKKEEFPKVNKAPPSLGLPEPGPLVPNRVQEKMVQNPNASQNPLFSQLNSSLHPLPRSHIPAQLPSEAKDPFLSSYPPAPPPMPLPLLHYTMQHLFARSLSNFPLHKDCLPTDSFLDFSSHTPSFPPMPLLGQMDASLSTLDREGGGRGQAGGISLNWPHSQEGLSPCHLKKAKLMFFYTRYPSSNTLKTYFPDVKCHIFFLVQMIFCPLLSVPQCLPTCCNGHCSNSPPSSDSSSLSPPQVPDRFVEVSELALREFLNAIQAGRDTDPCWKKSIYKIICKLDSPVPDSFRLPGCPLSAAAAE</sequence>
<keyword evidence="5" id="KW-0804">Transcription</keyword>
<organism evidence="9 10">
    <name type="scientific">Paramormyrops kingsleyae</name>
    <dbReference type="NCBI Taxonomy" id="1676925"/>
    <lineage>
        <taxon>Eukaryota</taxon>
        <taxon>Metazoa</taxon>
        <taxon>Chordata</taxon>
        <taxon>Craniata</taxon>
        <taxon>Vertebrata</taxon>
        <taxon>Euteleostomi</taxon>
        <taxon>Actinopterygii</taxon>
        <taxon>Neopterygii</taxon>
        <taxon>Teleostei</taxon>
        <taxon>Osteoglossocephala</taxon>
        <taxon>Osteoglossomorpha</taxon>
        <taxon>Osteoglossiformes</taxon>
        <taxon>Mormyridae</taxon>
        <taxon>Paramormyrops</taxon>
    </lineage>
</organism>
<evidence type="ECO:0000256" key="3">
    <source>
        <dbReference type="ARBA" id="ARBA00023125"/>
    </source>
</evidence>
<evidence type="ECO:0000256" key="5">
    <source>
        <dbReference type="ARBA" id="ARBA00023163"/>
    </source>
</evidence>
<dbReference type="GO" id="GO:0048468">
    <property type="term" value="P:cell development"/>
    <property type="evidence" value="ECO:0007669"/>
    <property type="project" value="UniProtKB-ARBA"/>
</dbReference>
<feature type="region of interest" description="Disordered" evidence="7">
    <location>
        <begin position="1"/>
        <end position="114"/>
    </location>
</feature>
<dbReference type="AlphaFoldDB" id="A0A3B3QUJ3"/>
<feature type="compositionally biased region" description="Low complexity" evidence="7">
    <location>
        <begin position="22"/>
        <end position="32"/>
    </location>
</feature>
<dbReference type="InterPro" id="IPR009057">
    <property type="entry name" value="Homeodomain-like_sf"/>
</dbReference>
<feature type="region of interest" description="Disordered" evidence="7">
    <location>
        <begin position="200"/>
        <end position="270"/>
    </location>
</feature>
<dbReference type="GeneTree" id="ENSGT00940000154790"/>
<evidence type="ECO:0000259" key="8">
    <source>
        <dbReference type="PROSITE" id="PS51818"/>
    </source>
</evidence>
<feature type="compositionally biased region" description="Basic and acidic residues" evidence="7">
    <location>
        <begin position="334"/>
        <end position="343"/>
    </location>
</feature>
<dbReference type="Pfam" id="PF05044">
    <property type="entry name" value="HPD"/>
    <property type="match status" value="2"/>
</dbReference>
<feature type="compositionally biased region" description="Acidic residues" evidence="7">
    <location>
        <begin position="213"/>
        <end position="230"/>
    </location>
</feature>
<dbReference type="PROSITE" id="PS51818">
    <property type="entry name" value="HOMEO_PROSPERO"/>
    <property type="match status" value="1"/>
</dbReference>
<keyword evidence="3" id="KW-0238">DNA-binding</keyword>
<dbReference type="SUPFAM" id="SSF46689">
    <property type="entry name" value="Homeodomain-like"/>
    <property type="match status" value="2"/>
</dbReference>